<evidence type="ECO:0000313" key="3">
    <source>
        <dbReference type="Proteomes" id="UP001220324"/>
    </source>
</evidence>
<comment type="caution">
    <text evidence="2">The sequence shown here is derived from an EMBL/GenBank/DDBJ whole genome shotgun (WGS) entry which is preliminary data.</text>
</comment>
<dbReference type="EMBL" id="JAQIZZ010000002">
    <property type="protein sequence ID" value="KAJ5553183.1"/>
    <property type="molecule type" value="Genomic_DNA"/>
</dbReference>
<proteinExistence type="predicted"/>
<evidence type="ECO:0000256" key="1">
    <source>
        <dbReference type="SAM" id="MobiDB-lite"/>
    </source>
</evidence>
<protein>
    <submittedName>
        <fullName evidence="2">Uncharacterized protein</fullName>
    </submittedName>
</protein>
<organism evidence="2 3">
    <name type="scientific">Penicillium frequentans</name>
    <dbReference type="NCBI Taxonomy" id="3151616"/>
    <lineage>
        <taxon>Eukaryota</taxon>
        <taxon>Fungi</taxon>
        <taxon>Dikarya</taxon>
        <taxon>Ascomycota</taxon>
        <taxon>Pezizomycotina</taxon>
        <taxon>Eurotiomycetes</taxon>
        <taxon>Eurotiomycetidae</taxon>
        <taxon>Eurotiales</taxon>
        <taxon>Aspergillaceae</taxon>
        <taxon>Penicillium</taxon>
    </lineage>
</organism>
<dbReference type="Pfam" id="PF10454">
    <property type="entry name" value="DUF2458"/>
    <property type="match status" value="1"/>
</dbReference>
<evidence type="ECO:0000313" key="2">
    <source>
        <dbReference type="EMBL" id="KAJ5553183.1"/>
    </source>
</evidence>
<feature type="compositionally biased region" description="Low complexity" evidence="1">
    <location>
        <begin position="58"/>
        <end position="70"/>
    </location>
</feature>
<keyword evidence="3" id="KW-1185">Reference proteome</keyword>
<accession>A0AAD6GK10</accession>
<feature type="region of interest" description="Disordered" evidence="1">
    <location>
        <begin position="1"/>
        <end position="70"/>
    </location>
</feature>
<dbReference type="InterPro" id="IPR018858">
    <property type="entry name" value="DUF2458"/>
</dbReference>
<gene>
    <name evidence="2" type="ORF">N7494_002561</name>
</gene>
<dbReference type="AlphaFoldDB" id="A0AAD6GK10"/>
<name>A0AAD6GK10_9EURO</name>
<feature type="compositionally biased region" description="Low complexity" evidence="1">
    <location>
        <begin position="15"/>
        <end position="28"/>
    </location>
</feature>
<dbReference type="Proteomes" id="UP001220324">
    <property type="component" value="Unassembled WGS sequence"/>
</dbReference>
<reference evidence="2 3" key="1">
    <citation type="journal article" date="2023" name="IMA Fungus">
        <title>Comparative genomic study of the Penicillium genus elucidates a diverse pangenome and 15 lateral gene transfer events.</title>
        <authorList>
            <person name="Petersen C."/>
            <person name="Sorensen T."/>
            <person name="Nielsen M.R."/>
            <person name="Sondergaard T.E."/>
            <person name="Sorensen J.L."/>
            <person name="Fitzpatrick D.A."/>
            <person name="Frisvad J.C."/>
            <person name="Nielsen K.L."/>
        </authorList>
    </citation>
    <scope>NUCLEOTIDE SEQUENCE [LARGE SCALE GENOMIC DNA]</scope>
    <source>
        <strain evidence="2 3">IBT 35679</strain>
    </source>
</reference>
<sequence length="234" mass="25878">MAGHSNPPDLNSVLQALSSLASQGSSSGTPQSASLQPHVTRPARVEPSHTLRPAHSNTPKPSTPTIDPSTITTWPAALRYVMRTVGQNEETQLRIRGLIRSQHNHERQWWKGREALLQRQGARGDKQKELDAVLRSIGAPVESKEGSTTEEDQAELTNYDTKIYKASVQMVDALTAELRGHQIPFFVLKKSLVRGSASSEELNGTSDVEPKLSKSDLIDLQRRMLQLLEDLCKE</sequence>